<dbReference type="PANTHER" id="PTHR23077:SF171">
    <property type="entry name" value="NUCLEAR VALOSIN-CONTAINING PROTEIN-LIKE"/>
    <property type="match status" value="1"/>
</dbReference>
<keyword evidence="1 4" id="KW-0547">Nucleotide-binding</keyword>
<evidence type="ECO:0000256" key="1">
    <source>
        <dbReference type="ARBA" id="ARBA00022741"/>
    </source>
</evidence>
<dbReference type="Pfam" id="PF00004">
    <property type="entry name" value="AAA"/>
    <property type="match status" value="1"/>
</dbReference>
<feature type="compositionally biased region" description="Basic and acidic residues" evidence="5">
    <location>
        <begin position="127"/>
        <end position="136"/>
    </location>
</feature>
<dbReference type="GO" id="GO:0016887">
    <property type="term" value="F:ATP hydrolysis activity"/>
    <property type="evidence" value="ECO:0007669"/>
    <property type="project" value="InterPro"/>
</dbReference>
<dbReference type="PANTHER" id="PTHR23077">
    <property type="entry name" value="AAA-FAMILY ATPASE"/>
    <property type="match status" value="1"/>
</dbReference>
<comment type="similarity">
    <text evidence="4">Belongs to the AAA ATPase family.</text>
</comment>
<dbReference type="FunFam" id="3.40.50.300:FF:001025">
    <property type="entry name" value="ATPase family, AAA domain-containing 2B"/>
    <property type="match status" value="1"/>
</dbReference>
<dbReference type="Pfam" id="PF17862">
    <property type="entry name" value="AAA_lid_3"/>
    <property type="match status" value="1"/>
</dbReference>
<keyword evidence="2 4" id="KW-0067">ATP-binding</keyword>
<dbReference type="Gene3D" id="1.25.40.10">
    <property type="entry name" value="Tetratricopeptide repeat domain"/>
    <property type="match status" value="1"/>
</dbReference>
<feature type="region of interest" description="Disordered" evidence="5">
    <location>
        <begin position="69"/>
        <end position="140"/>
    </location>
</feature>
<evidence type="ECO:0000313" key="8">
    <source>
        <dbReference type="Proteomes" id="UP000562984"/>
    </source>
</evidence>
<dbReference type="InterPro" id="IPR003960">
    <property type="entry name" value="ATPase_AAA_CS"/>
</dbReference>
<keyword evidence="8" id="KW-1185">Reference proteome</keyword>
<dbReference type="PROSITE" id="PS00674">
    <property type="entry name" value="AAA"/>
    <property type="match status" value="1"/>
</dbReference>
<dbReference type="Gene3D" id="1.10.8.60">
    <property type="match status" value="1"/>
</dbReference>
<dbReference type="SMART" id="SM00382">
    <property type="entry name" value="AAA"/>
    <property type="match status" value="1"/>
</dbReference>
<dbReference type="EMBL" id="JABEND010000002">
    <property type="protein sequence ID" value="NNG34962.1"/>
    <property type="molecule type" value="Genomic_DNA"/>
</dbReference>
<dbReference type="SUPFAM" id="SSF52540">
    <property type="entry name" value="P-loop containing nucleoside triphosphate hydrolases"/>
    <property type="match status" value="1"/>
</dbReference>
<feature type="compositionally biased region" description="Low complexity" evidence="5">
    <location>
        <begin position="76"/>
        <end position="95"/>
    </location>
</feature>
<evidence type="ECO:0000256" key="4">
    <source>
        <dbReference type="RuleBase" id="RU003651"/>
    </source>
</evidence>
<dbReference type="RefSeq" id="WP_171198618.1">
    <property type="nucleotide sequence ID" value="NZ_JABEND010000002.1"/>
</dbReference>
<evidence type="ECO:0000256" key="5">
    <source>
        <dbReference type="SAM" id="MobiDB-lite"/>
    </source>
</evidence>
<protein>
    <submittedName>
        <fullName evidence="7">ATP-binding protein</fullName>
    </submittedName>
</protein>
<dbReference type="Gene3D" id="3.40.50.300">
    <property type="entry name" value="P-loop containing nucleotide triphosphate hydrolases"/>
    <property type="match status" value="1"/>
</dbReference>
<accession>A0A849ADL1</accession>
<evidence type="ECO:0000259" key="6">
    <source>
        <dbReference type="SMART" id="SM00382"/>
    </source>
</evidence>
<organism evidence="7 8">
    <name type="scientific">Nakamurella aerolata</name>
    <dbReference type="NCBI Taxonomy" id="1656892"/>
    <lineage>
        <taxon>Bacteria</taxon>
        <taxon>Bacillati</taxon>
        <taxon>Actinomycetota</taxon>
        <taxon>Actinomycetes</taxon>
        <taxon>Nakamurellales</taxon>
        <taxon>Nakamurellaceae</taxon>
        <taxon>Nakamurella</taxon>
    </lineage>
</organism>
<gene>
    <name evidence="7" type="ORF">HKD39_04385</name>
</gene>
<keyword evidence="3" id="KW-0175">Coiled coil</keyword>
<dbReference type="InterPro" id="IPR050168">
    <property type="entry name" value="AAA_ATPase_domain"/>
</dbReference>
<dbReference type="InterPro" id="IPR041569">
    <property type="entry name" value="AAA_lid_3"/>
</dbReference>
<reference evidence="7 8" key="1">
    <citation type="submission" date="2020-05" db="EMBL/GenBank/DDBJ databases">
        <title>Nakamurella sp. DB0629 isolated from air conditioner.</title>
        <authorList>
            <person name="Kim D.H."/>
            <person name="Kim D.-U."/>
        </authorList>
    </citation>
    <scope>NUCLEOTIDE SEQUENCE [LARGE SCALE GENOMIC DNA]</scope>
    <source>
        <strain evidence="7 8">DB0629</strain>
    </source>
</reference>
<dbReference type="InterPro" id="IPR027417">
    <property type="entry name" value="P-loop_NTPase"/>
</dbReference>
<comment type="caution">
    <text evidence="7">The sequence shown here is derived from an EMBL/GenBank/DDBJ whole genome shotgun (WGS) entry which is preliminary data.</text>
</comment>
<evidence type="ECO:0000313" key="7">
    <source>
        <dbReference type="EMBL" id="NNG34962.1"/>
    </source>
</evidence>
<evidence type="ECO:0000256" key="2">
    <source>
        <dbReference type="ARBA" id="ARBA00022840"/>
    </source>
</evidence>
<dbReference type="InterPro" id="IPR003593">
    <property type="entry name" value="AAA+_ATPase"/>
</dbReference>
<feature type="domain" description="AAA+ ATPase" evidence="6">
    <location>
        <begin position="241"/>
        <end position="378"/>
    </location>
</feature>
<dbReference type="Proteomes" id="UP000562984">
    <property type="component" value="Unassembled WGS sequence"/>
</dbReference>
<sequence length="488" mass="51351">MTSSAPQDDPALAAVRRAVETLPDDPALRLHLAQLLLAAGRNDEAVTQAGQVLAQQPAHPGARELMMTALSGADQAAPPSARPADGAADAQADAAPQPPQQPPSPQQPRAEPQAGQAEPPLPQARQPESEPTDRQPTDGFDWQAAESQLGDIARPMFLSNTDSGTDSAADHGPADTEQGGRPAGQDRAGPSGEPSAAFVTERPTVTLADVGGMQGVKDRLQAAFLAPLRNPELQKLYGKSLRGGLLLYGPPGCGKTFLARALAGELGASFVSAGLAEILDMWLGSSERNLHELFASVRRNAPCVLFLDEIDALGHKRSQAAAGAMRGTVNQLLTELDGVTADNDGVFVLAATNQPWDVDPALRRPGRLDRTLLVLPPDAAAREAIFRYHLAHRPVEGIDLSALAGASAGFSGADIAFVCEQATEHALLDGARTGTARLIGMADLTAALQHTRPSTGPWLQTARTVVQYGQDDGTFAELKQYLKNAKRW</sequence>
<dbReference type="SUPFAM" id="SSF48452">
    <property type="entry name" value="TPR-like"/>
    <property type="match status" value="1"/>
</dbReference>
<dbReference type="InterPro" id="IPR003959">
    <property type="entry name" value="ATPase_AAA_core"/>
</dbReference>
<dbReference type="AlphaFoldDB" id="A0A849ADL1"/>
<feature type="compositionally biased region" description="Pro residues" evidence="5">
    <location>
        <begin position="96"/>
        <end position="106"/>
    </location>
</feature>
<evidence type="ECO:0000256" key="3">
    <source>
        <dbReference type="ARBA" id="ARBA00023054"/>
    </source>
</evidence>
<proteinExistence type="inferred from homology"/>
<feature type="region of interest" description="Disordered" evidence="5">
    <location>
        <begin position="156"/>
        <end position="196"/>
    </location>
</feature>
<dbReference type="Pfam" id="PF14559">
    <property type="entry name" value="TPR_19"/>
    <property type="match status" value="1"/>
</dbReference>
<name>A0A849ADL1_9ACTN</name>
<dbReference type="GO" id="GO:0005524">
    <property type="term" value="F:ATP binding"/>
    <property type="evidence" value="ECO:0007669"/>
    <property type="project" value="UniProtKB-KW"/>
</dbReference>
<dbReference type="InterPro" id="IPR011990">
    <property type="entry name" value="TPR-like_helical_dom_sf"/>
</dbReference>